<dbReference type="Pfam" id="PF00174">
    <property type="entry name" value="Oxidored_molyb"/>
    <property type="match status" value="1"/>
</dbReference>
<protein>
    <submittedName>
        <fullName evidence="2">Molybdopterin-dependent oxidoreductase</fullName>
    </submittedName>
</protein>
<dbReference type="Proteomes" id="UP000324285">
    <property type="component" value="Chromosome"/>
</dbReference>
<dbReference type="Gene3D" id="3.90.420.10">
    <property type="entry name" value="Oxidoreductase, molybdopterin-binding domain"/>
    <property type="match status" value="1"/>
</dbReference>
<name>A0A5C1NL52_9GAMM</name>
<dbReference type="InterPro" id="IPR000572">
    <property type="entry name" value="OxRdtase_Mopterin-bd_dom"/>
</dbReference>
<organism evidence="2 3">
    <name type="scientific">Halomonas binhaiensis</name>
    <dbReference type="NCBI Taxonomy" id="2562282"/>
    <lineage>
        <taxon>Bacteria</taxon>
        <taxon>Pseudomonadati</taxon>
        <taxon>Pseudomonadota</taxon>
        <taxon>Gammaproteobacteria</taxon>
        <taxon>Oceanospirillales</taxon>
        <taxon>Halomonadaceae</taxon>
        <taxon>Halomonas</taxon>
    </lineage>
</organism>
<dbReference type="OrthoDB" id="9798763at2"/>
<evidence type="ECO:0000313" key="2">
    <source>
        <dbReference type="EMBL" id="QEM82519.1"/>
    </source>
</evidence>
<dbReference type="RefSeq" id="WP_149285643.1">
    <property type="nucleotide sequence ID" value="NZ_CP038437.2"/>
</dbReference>
<dbReference type="EMBL" id="CP038437">
    <property type="protein sequence ID" value="QEM82519.1"/>
    <property type="molecule type" value="Genomic_DNA"/>
</dbReference>
<dbReference type="InterPro" id="IPR036374">
    <property type="entry name" value="OxRdtase_Mopterin-bd_sf"/>
</dbReference>
<evidence type="ECO:0000313" key="3">
    <source>
        <dbReference type="Proteomes" id="UP000324285"/>
    </source>
</evidence>
<dbReference type="SUPFAM" id="SSF56524">
    <property type="entry name" value="Oxidoreductase molybdopterin-binding domain"/>
    <property type="match status" value="1"/>
</dbReference>
<sequence length="172" mass="19282">MLGWRWGCVLLWAWFGGMSLAQALEVPSGPVLLKVTGAIEITNVGGEARFDRAMLEALPQHETRTHLPWYDGSSVYRGPLLRDLLSAVGSTGSQLRVSALNDYVSEIPVSDALEHDVILAMSRDGVPMRVRDQGPLFVIYPFDDFPELYTEVYLHRSVWQVSTIDVRRSPRP</sequence>
<keyword evidence="3" id="KW-1185">Reference proteome</keyword>
<dbReference type="AlphaFoldDB" id="A0A5C1NL52"/>
<feature type="domain" description="Oxidoreductase molybdopterin-binding" evidence="1">
    <location>
        <begin position="67"/>
        <end position="141"/>
    </location>
</feature>
<reference evidence="2" key="1">
    <citation type="submission" date="2021-02" db="EMBL/GenBank/DDBJ databases">
        <title>Strain Y2R2, a novel species of the genus Halomonas.</title>
        <authorList>
            <person name="Huang H."/>
        </authorList>
    </citation>
    <scope>NUCLEOTIDE SEQUENCE</scope>
    <source>
        <strain evidence="2">Y2R2</strain>
    </source>
</reference>
<gene>
    <name evidence="2" type="ORF">E4T21_13905</name>
</gene>
<dbReference type="KEGG" id="hbh:E4T21_13905"/>
<accession>A0A5C1NL52</accession>
<evidence type="ECO:0000259" key="1">
    <source>
        <dbReference type="Pfam" id="PF00174"/>
    </source>
</evidence>
<proteinExistence type="predicted"/>